<evidence type="ECO:0000256" key="10">
    <source>
        <dbReference type="ARBA" id="ARBA00044991"/>
    </source>
</evidence>
<dbReference type="InterPro" id="IPR010976">
    <property type="entry name" value="B-phosphoglucomutase_hydrolase"/>
</dbReference>
<comment type="cofactor">
    <cofactor evidence="1">
        <name>Mg(2+)</name>
        <dbReference type="ChEBI" id="CHEBI:18420"/>
    </cofactor>
</comment>
<dbReference type="GO" id="GO:0008801">
    <property type="term" value="F:beta-phosphoglucomutase activity"/>
    <property type="evidence" value="ECO:0007669"/>
    <property type="project" value="UniProtKB-EC"/>
</dbReference>
<dbReference type="NCBIfam" id="TIGR02009">
    <property type="entry name" value="PGMB-YQAB-SF"/>
    <property type="match status" value="1"/>
</dbReference>
<organism evidence="11 12">
    <name type="scientific">Hymenobacter edaphi</name>
    <dbReference type="NCBI Taxonomy" id="2211146"/>
    <lineage>
        <taxon>Bacteria</taxon>
        <taxon>Pseudomonadati</taxon>
        <taxon>Bacteroidota</taxon>
        <taxon>Cytophagia</taxon>
        <taxon>Cytophagales</taxon>
        <taxon>Hymenobacteraceae</taxon>
        <taxon>Hymenobacter</taxon>
    </lineage>
</organism>
<keyword evidence="3" id="KW-0597">Phosphoprotein</keyword>
<evidence type="ECO:0000313" key="11">
    <source>
        <dbReference type="EMBL" id="RAK70188.1"/>
    </source>
</evidence>
<accession>A0A328BYG9</accession>
<dbReference type="PANTHER" id="PTHR46193:SF18">
    <property type="entry name" value="HEXITOL PHOSPHATASE B"/>
    <property type="match status" value="1"/>
</dbReference>
<dbReference type="InterPro" id="IPR023198">
    <property type="entry name" value="PGP-like_dom2"/>
</dbReference>
<dbReference type="InterPro" id="IPR051600">
    <property type="entry name" value="Beta-PGM-like"/>
</dbReference>
<dbReference type="CDD" id="cd07505">
    <property type="entry name" value="HAD_BPGM-like"/>
    <property type="match status" value="1"/>
</dbReference>
<evidence type="ECO:0000256" key="9">
    <source>
        <dbReference type="ARBA" id="ARBA00044968"/>
    </source>
</evidence>
<evidence type="ECO:0000256" key="7">
    <source>
        <dbReference type="ARBA" id="ARBA00023277"/>
    </source>
</evidence>
<dbReference type="InterPro" id="IPR036412">
    <property type="entry name" value="HAD-like_sf"/>
</dbReference>
<evidence type="ECO:0000256" key="3">
    <source>
        <dbReference type="ARBA" id="ARBA00022553"/>
    </source>
</evidence>
<gene>
    <name evidence="11" type="ORF">DLM85_04900</name>
</gene>
<evidence type="ECO:0000256" key="5">
    <source>
        <dbReference type="ARBA" id="ARBA00022842"/>
    </source>
</evidence>
<dbReference type="Gene3D" id="3.40.50.1000">
    <property type="entry name" value="HAD superfamily/HAD-like"/>
    <property type="match status" value="1"/>
</dbReference>
<dbReference type="SUPFAM" id="SSF56784">
    <property type="entry name" value="HAD-like"/>
    <property type="match status" value="1"/>
</dbReference>
<dbReference type="AlphaFoldDB" id="A0A328BYG9"/>
<dbReference type="Gene3D" id="1.10.150.240">
    <property type="entry name" value="Putative phosphatase, domain 2"/>
    <property type="match status" value="1"/>
</dbReference>
<dbReference type="SFLD" id="SFLDS00003">
    <property type="entry name" value="Haloacid_Dehalogenase"/>
    <property type="match status" value="1"/>
</dbReference>
<name>A0A328BYG9_9BACT</name>
<dbReference type="SFLD" id="SFLDG01129">
    <property type="entry name" value="C1.5:_HAD__Beta-PGM__Phosphata"/>
    <property type="match status" value="1"/>
</dbReference>
<comment type="caution">
    <text evidence="11">The sequence shown here is derived from an EMBL/GenBank/DDBJ whole genome shotgun (WGS) entry which is preliminary data.</text>
</comment>
<dbReference type="OrthoDB" id="9797743at2"/>
<comment type="catalytic activity">
    <reaction evidence="8">
        <text>beta-D-glucose 1-phosphate = beta-D-glucose 6-phosphate</text>
        <dbReference type="Rhea" id="RHEA:20113"/>
        <dbReference type="ChEBI" id="CHEBI:57684"/>
        <dbReference type="ChEBI" id="CHEBI:58247"/>
        <dbReference type="EC" id="5.4.2.6"/>
    </reaction>
</comment>
<evidence type="ECO:0000256" key="8">
    <source>
        <dbReference type="ARBA" id="ARBA00044926"/>
    </source>
</evidence>
<dbReference type="InterPro" id="IPR006439">
    <property type="entry name" value="HAD-SF_hydro_IA"/>
</dbReference>
<dbReference type="Proteomes" id="UP000248553">
    <property type="component" value="Unassembled WGS sequence"/>
</dbReference>
<dbReference type="Pfam" id="PF00702">
    <property type="entry name" value="Hydrolase"/>
    <property type="match status" value="1"/>
</dbReference>
<sequence length="236" mass="26796">MLRQAQHDVLDTSPIKTPTALKAFLFDLNGTMIHDMDYHTRAWQRLFNEELGGQFTYEQVKPQMYGKNQEVLVRVFGPERFSQAEMDQLARRKEERYQAEYRPHLQLLPGLLAFLRAAKQHGIPVAIGSAAIPFNIDFVLDGLDIRQYVQAVVSADDVQESKPHPETFLKAAAALGVEPQDCVVFEDVPKGAEAARNAGMSCVVLTTTHQEAEFSYLDNVLHFAEDFRDPFFRQLL</sequence>
<keyword evidence="12" id="KW-1185">Reference proteome</keyword>
<protein>
    <recommendedName>
        <fullName evidence="10">Beta-phosphoglucomutase</fullName>
        <ecNumber evidence="9">5.4.2.6</ecNumber>
    </recommendedName>
</protein>
<reference evidence="12" key="1">
    <citation type="submission" date="2018-05" db="EMBL/GenBank/DDBJ databases">
        <authorList>
            <person name="Nie L."/>
        </authorList>
    </citation>
    <scope>NUCLEOTIDE SEQUENCE [LARGE SCALE GENOMIC DNA]</scope>
    <source>
        <strain evidence="12">NL</strain>
    </source>
</reference>
<evidence type="ECO:0000256" key="2">
    <source>
        <dbReference type="ARBA" id="ARBA00006171"/>
    </source>
</evidence>
<dbReference type="EC" id="5.4.2.6" evidence="9"/>
<evidence type="ECO:0000256" key="1">
    <source>
        <dbReference type="ARBA" id="ARBA00001946"/>
    </source>
</evidence>
<comment type="similarity">
    <text evidence="2">Belongs to the HAD-like hydrolase superfamily. CbbY/CbbZ/Gph/YieH family.</text>
</comment>
<evidence type="ECO:0000256" key="6">
    <source>
        <dbReference type="ARBA" id="ARBA00023235"/>
    </source>
</evidence>
<dbReference type="NCBIfam" id="TIGR01509">
    <property type="entry name" value="HAD-SF-IA-v3"/>
    <property type="match status" value="1"/>
</dbReference>
<dbReference type="InterPro" id="IPR023214">
    <property type="entry name" value="HAD_sf"/>
</dbReference>
<keyword evidence="4" id="KW-0479">Metal-binding</keyword>
<evidence type="ECO:0000313" key="12">
    <source>
        <dbReference type="Proteomes" id="UP000248553"/>
    </source>
</evidence>
<dbReference type="SFLD" id="SFLDG01135">
    <property type="entry name" value="C1.5.6:_HAD__Beta-PGM__Phospha"/>
    <property type="match status" value="1"/>
</dbReference>
<dbReference type="GO" id="GO:0046872">
    <property type="term" value="F:metal ion binding"/>
    <property type="evidence" value="ECO:0007669"/>
    <property type="project" value="UniProtKB-KW"/>
</dbReference>
<dbReference type="PANTHER" id="PTHR46193">
    <property type="entry name" value="6-PHOSPHOGLUCONATE PHOSPHATASE"/>
    <property type="match status" value="1"/>
</dbReference>
<keyword evidence="7" id="KW-0119">Carbohydrate metabolism</keyword>
<dbReference type="EMBL" id="QHKM01000001">
    <property type="protein sequence ID" value="RAK70188.1"/>
    <property type="molecule type" value="Genomic_DNA"/>
</dbReference>
<keyword evidence="5" id="KW-0460">Magnesium</keyword>
<evidence type="ECO:0000256" key="4">
    <source>
        <dbReference type="ARBA" id="ARBA00022723"/>
    </source>
</evidence>
<dbReference type="PRINTS" id="PR00413">
    <property type="entry name" value="HADHALOGNASE"/>
</dbReference>
<keyword evidence="6" id="KW-0413">Isomerase</keyword>
<proteinExistence type="inferred from homology"/>